<keyword evidence="3" id="KW-1185">Reference proteome</keyword>
<feature type="transmembrane region" description="Helical" evidence="1">
    <location>
        <begin position="89"/>
        <end position="110"/>
    </location>
</feature>
<accession>A0A816BD03</accession>
<dbReference type="Proteomes" id="UP000663828">
    <property type="component" value="Unassembled WGS sequence"/>
</dbReference>
<name>A0A816BD03_ADIRI</name>
<keyword evidence="1" id="KW-0472">Membrane</keyword>
<sequence length="184" mass="20662">MGGAIRPIKNTIGIPERVSTMLTTVDQTVISLRHDASAVMMNVSNESVESLRRVTHQIEHSTFLLTNGLYAVLAAIAFSLLLLTNSSSLLRYIVGIMFVILCAYMLLTYIEHSPSGSQLFSEQQQQEVSSEYQNPKLEELIAQFKSQSEVDLTERQLVDDDMTIVISKPIIDQKCRELRLGQTR</sequence>
<dbReference type="EMBL" id="CAJNOR010006951">
    <property type="protein sequence ID" value="CAF1607514.1"/>
    <property type="molecule type" value="Genomic_DNA"/>
</dbReference>
<proteinExistence type="predicted"/>
<comment type="caution">
    <text evidence="2">The sequence shown here is derived from an EMBL/GenBank/DDBJ whole genome shotgun (WGS) entry which is preliminary data.</text>
</comment>
<keyword evidence="1" id="KW-0812">Transmembrane</keyword>
<evidence type="ECO:0000313" key="2">
    <source>
        <dbReference type="EMBL" id="CAF1607514.1"/>
    </source>
</evidence>
<reference evidence="2" key="1">
    <citation type="submission" date="2021-02" db="EMBL/GenBank/DDBJ databases">
        <authorList>
            <person name="Nowell W R."/>
        </authorList>
    </citation>
    <scope>NUCLEOTIDE SEQUENCE</scope>
</reference>
<dbReference type="AlphaFoldDB" id="A0A816BD03"/>
<protein>
    <submittedName>
        <fullName evidence="2">Uncharacterized protein</fullName>
    </submittedName>
</protein>
<keyword evidence="1" id="KW-1133">Transmembrane helix</keyword>
<evidence type="ECO:0000256" key="1">
    <source>
        <dbReference type="SAM" id="Phobius"/>
    </source>
</evidence>
<organism evidence="2 3">
    <name type="scientific">Adineta ricciae</name>
    <name type="common">Rotifer</name>
    <dbReference type="NCBI Taxonomy" id="249248"/>
    <lineage>
        <taxon>Eukaryota</taxon>
        <taxon>Metazoa</taxon>
        <taxon>Spiralia</taxon>
        <taxon>Gnathifera</taxon>
        <taxon>Rotifera</taxon>
        <taxon>Eurotatoria</taxon>
        <taxon>Bdelloidea</taxon>
        <taxon>Adinetida</taxon>
        <taxon>Adinetidae</taxon>
        <taxon>Adineta</taxon>
    </lineage>
</organism>
<evidence type="ECO:0000313" key="3">
    <source>
        <dbReference type="Proteomes" id="UP000663828"/>
    </source>
</evidence>
<gene>
    <name evidence="2" type="ORF">XAT740_LOCUS48459</name>
</gene>
<feature type="transmembrane region" description="Helical" evidence="1">
    <location>
        <begin position="62"/>
        <end position="83"/>
    </location>
</feature>